<feature type="signal peptide" evidence="10">
    <location>
        <begin position="1"/>
        <end position="24"/>
    </location>
</feature>
<evidence type="ECO:0000259" key="11">
    <source>
        <dbReference type="Pfam" id="PF00924"/>
    </source>
</evidence>
<feature type="transmembrane region" description="Helical" evidence="9">
    <location>
        <begin position="518"/>
        <end position="538"/>
    </location>
</feature>
<feature type="transmembrane region" description="Helical" evidence="9">
    <location>
        <begin position="323"/>
        <end position="343"/>
    </location>
</feature>
<keyword evidence="7" id="KW-0175">Coiled coil</keyword>
<dbReference type="InterPro" id="IPR011014">
    <property type="entry name" value="MscS_channel_TM-2"/>
</dbReference>
<sequence>MKLKQLIRLSLLISFLLSPYIAQQACAIQTAGDILSLGDSLLSTNTDSASQKKTKKDTVVQERSINNIIYALQDYIITTNHINKVLERDIDTLELSINLPTTERRLDLVRNRLEERDNDINLRYLSALKNFTNYQTRQLAQWKEKIDAKDYEISAAKDSLRKIKNDEILNLSIKDPETLPTFQNLLSELNTRIKTADSLYLNQQLILAGYQSRLSRAIIEINDFKEEIEERENILERALFNKEVNYIWEPKSVETKKKIWDVISHSYLINRVILSGYGEVNKPTHILVFSLVILAFLWIRYLLRHIKSEKEFSEIILQRTRFIPKHPFSSALIIILPITPFFYRSPPVILTVSVLALMMIVTTILIRAIVSKKVFVFWLIFLTIFIVYSLSNLYIETAFEERWSLFILSILSIALGYHIISSIRNSTLTHPKYIIFLIQLFLIIQGLSAFANIMGRYSLSKILGIAATTSLMQAIGLYVFVLVILEAIYLQIEMSKKSSKDYTAYFDFQDIQEKVQKIFVFIASAIWFYYLAVNLTVYDYIYANISLFLSEERKIGNSVFTFGSVLTFIIIIWISAIISKYISYFAEAKDQKLAANRKQRLGSSILLIKLAIFTIGFLLAVTAAGIPLDSVAIVLGALSVGIGFGLQTIINNLVSGVILAFERPIQIGDAIEVGGRSGVVKDVGIRASKIQAYDGSEVILPNGDLLSQHLINWTLSNKRRRIELIIGVAYGSDSDQVESILTVILEREGILKNPKPNVYLQNFADSAVEYRLLFWVNDFDTWVDMRNEVMKEIYKTFGKENIEIPFPQRDLYIKSMPDFPTKNSPKTDSTGDSRKKEEN</sequence>
<dbReference type="Gene3D" id="2.30.30.60">
    <property type="match status" value="1"/>
</dbReference>
<dbReference type="SUPFAM" id="SSF50182">
    <property type="entry name" value="Sm-like ribonucleoproteins"/>
    <property type="match status" value="1"/>
</dbReference>
<evidence type="ECO:0000313" key="13">
    <source>
        <dbReference type="EMBL" id="MBD8488219.1"/>
    </source>
</evidence>
<keyword evidence="10" id="KW-0732">Signal</keyword>
<evidence type="ECO:0000256" key="5">
    <source>
        <dbReference type="ARBA" id="ARBA00022989"/>
    </source>
</evidence>
<dbReference type="InterPro" id="IPR010920">
    <property type="entry name" value="LSM_dom_sf"/>
</dbReference>
<evidence type="ECO:0000256" key="6">
    <source>
        <dbReference type="ARBA" id="ARBA00023136"/>
    </source>
</evidence>
<protein>
    <submittedName>
        <fullName evidence="13">Mechanosensitive ion channel</fullName>
    </submittedName>
</protein>
<keyword evidence="4 9" id="KW-0812">Transmembrane</keyword>
<dbReference type="Pfam" id="PF00924">
    <property type="entry name" value="MS_channel_2nd"/>
    <property type="match status" value="1"/>
</dbReference>
<evidence type="ECO:0000313" key="14">
    <source>
        <dbReference type="Proteomes" id="UP000647133"/>
    </source>
</evidence>
<feature type="transmembrane region" description="Helical" evidence="9">
    <location>
        <begin position="349"/>
        <end position="367"/>
    </location>
</feature>
<dbReference type="Gene3D" id="1.10.287.1260">
    <property type="match status" value="1"/>
</dbReference>
<evidence type="ECO:0000259" key="12">
    <source>
        <dbReference type="Pfam" id="PF21082"/>
    </source>
</evidence>
<dbReference type="InterPro" id="IPR052702">
    <property type="entry name" value="MscS-like_channel"/>
</dbReference>
<organism evidence="13 14">
    <name type="scientific">Echinicola arenosa</name>
    <dbReference type="NCBI Taxonomy" id="2774144"/>
    <lineage>
        <taxon>Bacteria</taxon>
        <taxon>Pseudomonadati</taxon>
        <taxon>Bacteroidota</taxon>
        <taxon>Cytophagia</taxon>
        <taxon>Cytophagales</taxon>
        <taxon>Cyclobacteriaceae</taxon>
        <taxon>Echinicola</taxon>
    </lineage>
</organism>
<proteinExistence type="inferred from homology"/>
<evidence type="ECO:0000256" key="4">
    <source>
        <dbReference type="ARBA" id="ARBA00022692"/>
    </source>
</evidence>
<evidence type="ECO:0000256" key="9">
    <source>
        <dbReference type="SAM" id="Phobius"/>
    </source>
</evidence>
<dbReference type="PANTHER" id="PTHR30347">
    <property type="entry name" value="POTASSIUM CHANNEL RELATED"/>
    <property type="match status" value="1"/>
</dbReference>
<dbReference type="InterPro" id="IPR011066">
    <property type="entry name" value="MscS_channel_C_sf"/>
</dbReference>
<dbReference type="EMBL" id="JACYTQ010000002">
    <property type="protein sequence ID" value="MBD8488219.1"/>
    <property type="molecule type" value="Genomic_DNA"/>
</dbReference>
<feature type="domain" description="Mechanosensitive ion channel MscS C-terminal" evidence="12">
    <location>
        <begin position="722"/>
        <end position="804"/>
    </location>
</feature>
<evidence type="ECO:0000256" key="7">
    <source>
        <dbReference type="SAM" id="Coils"/>
    </source>
</evidence>
<feature type="transmembrane region" description="Helical" evidence="9">
    <location>
        <begin position="403"/>
        <end position="421"/>
    </location>
</feature>
<dbReference type="PANTHER" id="PTHR30347:SF1">
    <property type="entry name" value="MECHANOSENSITIVE CHANNEL MSCK"/>
    <property type="match status" value="1"/>
</dbReference>
<keyword evidence="3" id="KW-1003">Cell membrane</keyword>
<feature type="transmembrane region" description="Helical" evidence="9">
    <location>
        <begin position="471"/>
        <end position="490"/>
    </location>
</feature>
<gene>
    <name evidence="13" type="ORF">IFO69_05625</name>
</gene>
<evidence type="ECO:0000256" key="10">
    <source>
        <dbReference type="SAM" id="SignalP"/>
    </source>
</evidence>
<feature type="transmembrane region" description="Helical" evidence="9">
    <location>
        <begin position="284"/>
        <end position="303"/>
    </location>
</feature>
<feature type="compositionally biased region" description="Basic and acidic residues" evidence="8">
    <location>
        <begin position="829"/>
        <end position="839"/>
    </location>
</feature>
<keyword evidence="14" id="KW-1185">Reference proteome</keyword>
<dbReference type="Proteomes" id="UP000647133">
    <property type="component" value="Unassembled WGS sequence"/>
</dbReference>
<feature type="transmembrane region" description="Helical" evidence="9">
    <location>
        <begin position="433"/>
        <end position="451"/>
    </location>
</feature>
<dbReference type="Gene3D" id="3.30.70.100">
    <property type="match status" value="1"/>
</dbReference>
<dbReference type="InterPro" id="IPR023408">
    <property type="entry name" value="MscS_beta-dom_sf"/>
</dbReference>
<accession>A0ABR9AHB2</accession>
<dbReference type="SUPFAM" id="SSF82861">
    <property type="entry name" value="Mechanosensitive channel protein MscS (YggB), transmembrane region"/>
    <property type="match status" value="1"/>
</dbReference>
<feature type="chain" id="PRO_5046855936" evidence="10">
    <location>
        <begin position="25"/>
        <end position="839"/>
    </location>
</feature>
<dbReference type="RefSeq" id="WP_192009105.1">
    <property type="nucleotide sequence ID" value="NZ_JACYTQ010000002.1"/>
</dbReference>
<feature type="coiled-coil region" evidence="7">
    <location>
        <begin position="207"/>
        <end position="241"/>
    </location>
</feature>
<dbReference type="Pfam" id="PF21082">
    <property type="entry name" value="MS_channel_3rd"/>
    <property type="match status" value="1"/>
</dbReference>
<evidence type="ECO:0000256" key="3">
    <source>
        <dbReference type="ARBA" id="ARBA00022475"/>
    </source>
</evidence>
<feature type="transmembrane region" description="Helical" evidence="9">
    <location>
        <begin position="604"/>
        <end position="626"/>
    </location>
</feature>
<keyword evidence="5 9" id="KW-1133">Transmembrane helix</keyword>
<comment type="caution">
    <text evidence="13">The sequence shown here is derived from an EMBL/GenBank/DDBJ whole genome shotgun (WGS) entry which is preliminary data.</text>
</comment>
<comment type="subcellular location">
    <subcellularLocation>
        <location evidence="1">Cell membrane</location>
        <topology evidence="1">Multi-pass membrane protein</topology>
    </subcellularLocation>
</comment>
<evidence type="ECO:0000256" key="1">
    <source>
        <dbReference type="ARBA" id="ARBA00004651"/>
    </source>
</evidence>
<feature type="transmembrane region" description="Helical" evidence="9">
    <location>
        <begin position="558"/>
        <end position="583"/>
    </location>
</feature>
<evidence type="ECO:0000256" key="8">
    <source>
        <dbReference type="SAM" id="MobiDB-lite"/>
    </source>
</evidence>
<name>A0ABR9AHB2_9BACT</name>
<feature type="transmembrane region" description="Helical" evidence="9">
    <location>
        <begin position="374"/>
        <end position="391"/>
    </location>
</feature>
<dbReference type="SUPFAM" id="SSF82689">
    <property type="entry name" value="Mechanosensitive channel protein MscS (YggB), C-terminal domain"/>
    <property type="match status" value="1"/>
</dbReference>
<evidence type="ECO:0000256" key="2">
    <source>
        <dbReference type="ARBA" id="ARBA00008017"/>
    </source>
</evidence>
<comment type="similarity">
    <text evidence="2">Belongs to the MscS (TC 1.A.23) family.</text>
</comment>
<keyword evidence="6 9" id="KW-0472">Membrane</keyword>
<feature type="region of interest" description="Disordered" evidence="8">
    <location>
        <begin position="815"/>
        <end position="839"/>
    </location>
</feature>
<dbReference type="InterPro" id="IPR049278">
    <property type="entry name" value="MS_channel_C"/>
</dbReference>
<reference evidence="13 14" key="1">
    <citation type="submission" date="2020-09" db="EMBL/GenBank/DDBJ databases">
        <title>Echinicola sp. CAU 1574 isolated from sand of Sido Beach.</title>
        <authorList>
            <person name="Kim W."/>
        </authorList>
    </citation>
    <scope>NUCLEOTIDE SEQUENCE [LARGE SCALE GENOMIC DNA]</scope>
    <source>
        <strain evidence="13 14">CAU 1574</strain>
    </source>
</reference>
<feature type="domain" description="Mechanosensitive ion channel MscS" evidence="11">
    <location>
        <begin position="648"/>
        <end position="714"/>
    </location>
</feature>
<feature type="transmembrane region" description="Helical" evidence="9">
    <location>
        <begin position="632"/>
        <end position="654"/>
    </location>
</feature>
<dbReference type="InterPro" id="IPR006685">
    <property type="entry name" value="MscS_channel_2nd"/>
</dbReference>